<evidence type="ECO:0000313" key="4">
    <source>
        <dbReference type="EMBL" id="RKD33394.1"/>
    </source>
</evidence>
<keyword evidence="5" id="KW-1185">Reference proteome</keyword>
<dbReference type="NCBIfam" id="NF007853">
    <property type="entry name" value="PRK10562.1"/>
    <property type="match status" value="1"/>
</dbReference>
<accession>A0A419T754</accession>
<proteinExistence type="predicted"/>
<dbReference type="PANTHER" id="PTHR43800">
    <property type="entry name" value="PEPTIDYL-LYSINE N-ACETYLTRANSFERASE YJAB"/>
    <property type="match status" value="1"/>
</dbReference>
<keyword evidence="2" id="KW-0012">Acyltransferase</keyword>
<organism evidence="4 5">
    <name type="scientific">Lacrimispora algidixylanolytica</name>
    <dbReference type="NCBI Taxonomy" id="94868"/>
    <lineage>
        <taxon>Bacteria</taxon>
        <taxon>Bacillati</taxon>
        <taxon>Bacillota</taxon>
        <taxon>Clostridia</taxon>
        <taxon>Lachnospirales</taxon>
        <taxon>Lachnospiraceae</taxon>
        <taxon>Lacrimispora</taxon>
    </lineage>
</organism>
<dbReference type="Pfam" id="PF13673">
    <property type="entry name" value="Acetyltransf_10"/>
    <property type="match status" value="1"/>
</dbReference>
<dbReference type="InterPro" id="IPR016181">
    <property type="entry name" value="Acyl_CoA_acyltransferase"/>
</dbReference>
<evidence type="ECO:0000313" key="5">
    <source>
        <dbReference type="Proteomes" id="UP000284277"/>
    </source>
</evidence>
<dbReference type="AlphaFoldDB" id="A0A419T754"/>
<keyword evidence="1 4" id="KW-0808">Transferase</keyword>
<evidence type="ECO:0000256" key="1">
    <source>
        <dbReference type="ARBA" id="ARBA00022679"/>
    </source>
</evidence>
<dbReference type="OrthoDB" id="88131at2"/>
<dbReference type="GO" id="GO:0016747">
    <property type="term" value="F:acyltransferase activity, transferring groups other than amino-acyl groups"/>
    <property type="evidence" value="ECO:0007669"/>
    <property type="project" value="InterPro"/>
</dbReference>
<dbReference type="InterPro" id="IPR000182">
    <property type="entry name" value="GNAT_dom"/>
</dbReference>
<evidence type="ECO:0000259" key="3">
    <source>
        <dbReference type="PROSITE" id="PS51186"/>
    </source>
</evidence>
<dbReference type="Proteomes" id="UP000284277">
    <property type="component" value="Unassembled WGS sequence"/>
</dbReference>
<name>A0A419T754_9FIRM</name>
<dbReference type="CDD" id="cd04301">
    <property type="entry name" value="NAT_SF"/>
    <property type="match status" value="1"/>
</dbReference>
<protein>
    <submittedName>
        <fullName evidence="4">GNAT family N-acetyltransferase</fullName>
    </submittedName>
</protein>
<reference evidence="4 5" key="1">
    <citation type="submission" date="2016-08" db="EMBL/GenBank/DDBJ databases">
        <title>A new outlook on sporulation: Clostridium algidixylanolyticum.</title>
        <authorList>
            <person name="Poppleton D.I."/>
            <person name="Gribaldo S."/>
        </authorList>
    </citation>
    <scope>NUCLEOTIDE SEQUENCE [LARGE SCALE GENOMIC DNA]</scope>
    <source>
        <strain evidence="4 5">SPL73</strain>
    </source>
</reference>
<dbReference type="PROSITE" id="PS51186">
    <property type="entry name" value="GNAT"/>
    <property type="match status" value="1"/>
</dbReference>
<comment type="caution">
    <text evidence="4">The sequence shown here is derived from an EMBL/GenBank/DDBJ whole genome shotgun (WGS) entry which is preliminary data.</text>
</comment>
<dbReference type="Gene3D" id="3.40.630.30">
    <property type="match status" value="1"/>
</dbReference>
<dbReference type="PANTHER" id="PTHR43800:SF1">
    <property type="entry name" value="PEPTIDYL-LYSINE N-ACETYLTRANSFERASE YJAB"/>
    <property type="match status" value="1"/>
</dbReference>
<dbReference type="EMBL" id="MCIA01000007">
    <property type="protein sequence ID" value="RKD33394.1"/>
    <property type="molecule type" value="Genomic_DNA"/>
</dbReference>
<sequence>MVREFNNKDLDVVMKIWLDTNTKAHDFIPQNYWQDNYEEVKRMLPEAEIFVYENNHKIKGFIGLLDHYIAGIFIDLRCQSQGIGKALLDQAKKNHSDLSLQVYKSNEGAVRFYVREGFTLVREQMDENTGEAELAMEWAK</sequence>
<gene>
    <name evidence="4" type="ORF">BET01_14955</name>
</gene>
<dbReference type="SUPFAM" id="SSF55729">
    <property type="entry name" value="Acyl-CoA N-acyltransferases (Nat)"/>
    <property type="match status" value="1"/>
</dbReference>
<feature type="domain" description="N-acetyltransferase" evidence="3">
    <location>
        <begin position="1"/>
        <end position="140"/>
    </location>
</feature>
<evidence type="ECO:0000256" key="2">
    <source>
        <dbReference type="ARBA" id="ARBA00023315"/>
    </source>
</evidence>